<dbReference type="InterPro" id="IPR003494">
    <property type="entry name" value="SHS2_FtsA"/>
</dbReference>
<dbReference type="AlphaFoldDB" id="A0AAJ1HUU8"/>
<dbReference type="Proteomes" id="UP001220670">
    <property type="component" value="Unassembled WGS sequence"/>
</dbReference>
<comment type="caution">
    <text evidence="11">The sequence shown here is derived from an EMBL/GenBank/DDBJ whole genome shotgun (WGS) entry which is preliminary data.</text>
</comment>
<dbReference type="NCBIfam" id="TIGR01174">
    <property type="entry name" value="ftsA"/>
    <property type="match status" value="1"/>
</dbReference>
<dbReference type="GO" id="GO:0032153">
    <property type="term" value="C:cell division site"/>
    <property type="evidence" value="ECO:0007669"/>
    <property type="project" value="UniProtKB-UniRule"/>
</dbReference>
<dbReference type="GO" id="GO:0043093">
    <property type="term" value="P:FtsZ-dependent cytokinesis"/>
    <property type="evidence" value="ECO:0007669"/>
    <property type="project" value="UniProtKB-UniRule"/>
</dbReference>
<evidence type="ECO:0000256" key="7">
    <source>
        <dbReference type="HAMAP-Rule" id="MF_02033"/>
    </source>
</evidence>
<evidence type="ECO:0000256" key="6">
    <source>
        <dbReference type="ARBA" id="ARBA00023306"/>
    </source>
</evidence>
<accession>A0AAJ1HUU8</accession>
<keyword evidence="2 7" id="KW-1003">Cell membrane</keyword>
<dbReference type="HAMAP" id="MF_02033">
    <property type="entry name" value="FtsA"/>
    <property type="match status" value="1"/>
</dbReference>
<keyword evidence="6 7" id="KW-0131">Cell cycle</keyword>
<dbReference type="PANTHER" id="PTHR32432:SF4">
    <property type="entry name" value="CELL DIVISION PROTEIN FTSA"/>
    <property type="match status" value="1"/>
</dbReference>
<feature type="domain" description="SHS2" evidence="10">
    <location>
        <begin position="7"/>
        <end position="196"/>
    </location>
</feature>
<organism evidence="11 12">
    <name type="scientific">Limosilactobacillus mucosae</name>
    <name type="common">Lactobacillus mucosae</name>
    <dbReference type="NCBI Taxonomy" id="97478"/>
    <lineage>
        <taxon>Bacteria</taxon>
        <taxon>Bacillati</taxon>
        <taxon>Bacillota</taxon>
        <taxon>Bacilli</taxon>
        <taxon>Lactobacillales</taxon>
        <taxon>Lactobacillaceae</taxon>
        <taxon>Limosilactobacillus</taxon>
    </lineage>
</organism>
<comment type="similarity">
    <text evidence="1">Belongs to the heat shock protein 70 family.</text>
</comment>
<keyword evidence="4" id="KW-0346">Stress response</keyword>
<proteinExistence type="inferred from homology"/>
<dbReference type="PROSITE" id="PS01036">
    <property type="entry name" value="HSP70_3"/>
    <property type="match status" value="1"/>
</dbReference>
<comment type="subunit">
    <text evidence="7">Self-interacts. Interacts with FtsZ.</text>
</comment>
<comment type="similarity">
    <text evidence="7 8">Belongs to the FtsA/MreB family.</text>
</comment>
<dbReference type="EMBL" id="JAQONE010000002">
    <property type="protein sequence ID" value="MDC2828900.1"/>
    <property type="molecule type" value="Genomic_DNA"/>
</dbReference>
<keyword evidence="3 7" id="KW-0132">Cell division</keyword>
<keyword evidence="5 7" id="KW-0472">Membrane</keyword>
<name>A0AAJ1HUU8_LIMMU</name>
<feature type="region of interest" description="Disordered" evidence="9">
    <location>
        <begin position="414"/>
        <end position="451"/>
    </location>
</feature>
<reference evidence="11" key="1">
    <citation type="submission" date="2023-01" db="EMBL/GenBank/DDBJ databases">
        <title>Genome analysis of 13 Lactobacillus isolated from gut of wild boar.</title>
        <authorList>
            <person name="Papp P."/>
            <person name="Libisch B."/>
            <person name="Nagy T."/>
            <person name="Olasz F."/>
        </authorList>
    </citation>
    <scope>NUCLEOTIDE SEQUENCE</scope>
    <source>
        <strain evidence="11">F146</strain>
    </source>
</reference>
<dbReference type="RefSeq" id="WP_272208298.1">
    <property type="nucleotide sequence ID" value="NZ_JAQOMV010000035.1"/>
</dbReference>
<dbReference type="Pfam" id="PF14450">
    <property type="entry name" value="FtsA"/>
    <property type="match status" value="1"/>
</dbReference>
<dbReference type="InterPro" id="IPR043129">
    <property type="entry name" value="ATPase_NBD"/>
</dbReference>
<dbReference type="InterPro" id="IPR020823">
    <property type="entry name" value="Cell_div_FtsA"/>
</dbReference>
<comment type="subcellular location">
    <subcellularLocation>
        <location evidence="7">Cell membrane</location>
        <topology evidence="7">Peripheral membrane protein</topology>
        <orientation evidence="7">Cytoplasmic side</orientation>
    </subcellularLocation>
    <text evidence="7">Localizes to the Z ring in an FtsZ-dependent manner. Targeted to the membrane through a conserved C-terminal amphipathic helix.</text>
</comment>
<dbReference type="Pfam" id="PF02491">
    <property type="entry name" value="SHS2_FTSA"/>
    <property type="match status" value="1"/>
</dbReference>
<dbReference type="PIRSF" id="PIRSF003101">
    <property type="entry name" value="FtsA"/>
    <property type="match status" value="1"/>
</dbReference>
<dbReference type="InterPro" id="IPR018181">
    <property type="entry name" value="Heat_shock_70_CS"/>
</dbReference>
<evidence type="ECO:0000259" key="10">
    <source>
        <dbReference type="SMART" id="SM00842"/>
    </source>
</evidence>
<comment type="function">
    <text evidence="7 8">Cell division protein that is involved in the assembly of the Z ring. May serve as a membrane anchor for the Z ring.</text>
</comment>
<evidence type="ECO:0000256" key="9">
    <source>
        <dbReference type="SAM" id="MobiDB-lite"/>
    </source>
</evidence>
<gene>
    <name evidence="7 11" type="primary">ftsA</name>
    <name evidence="11" type="ORF">PO250_00835</name>
</gene>
<evidence type="ECO:0000256" key="2">
    <source>
        <dbReference type="ARBA" id="ARBA00022475"/>
    </source>
</evidence>
<evidence type="ECO:0000256" key="4">
    <source>
        <dbReference type="ARBA" id="ARBA00023016"/>
    </source>
</evidence>
<dbReference type="SMART" id="SM00842">
    <property type="entry name" value="FtsA"/>
    <property type="match status" value="1"/>
</dbReference>
<dbReference type="GO" id="GO:0009898">
    <property type="term" value="C:cytoplasmic side of plasma membrane"/>
    <property type="evidence" value="ECO:0007669"/>
    <property type="project" value="UniProtKB-UniRule"/>
</dbReference>
<evidence type="ECO:0000256" key="8">
    <source>
        <dbReference type="PIRNR" id="PIRNR003101"/>
    </source>
</evidence>
<dbReference type="SUPFAM" id="SSF53067">
    <property type="entry name" value="Actin-like ATPase domain"/>
    <property type="match status" value="2"/>
</dbReference>
<evidence type="ECO:0000256" key="3">
    <source>
        <dbReference type="ARBA" id="ARBA00022618"/>
    </source>
</evidence>
<sequence length="460" mass="50208">MENSQVYVGLDIGTTLIKVLVCENVKGQLKVVGTGVQPSAGLNRGVIVDIDKTAQAISRAVAEAAAKSGIDIKKVVVALPANYLQMGHVHGMITIASQGQSREIVNQDVIDVAQSTLTQNLPPEREIIDLVPQEFTVDGFKGIKDPRGMVGVRLELAATLYTGPKTIVHNTKKAVEQAGLQIQDLVVSPIATGFNLLNDGEQDFGTLVVDMGGGQTTASIIHDHQLKFVYVDPEGGQLVTRDISTVLNTSMRNAERLKRDHGYADSRMADESVQLAVDVVGQNQPVEYSEKYLAEIIEARIRQIFQRISNRLKEVHAPNLPGGVILIGGLTALPGVVELAKEYFTANVKTFVPEQMGVRHPGFALAIALGMYEDHLNDIDRLLKQTVQQGALIMSPHQADNPRQTETTRGYYQERYQKPAGLDASSDAQQPEEAPMTPEKPAKKPKNKGGIKRFFENFFD</sequence>
<evidence type="ECO:0000313" key="11">
    <source>
        <dbReference type="EMBL" id="MDC2828900.1"/>
    </source>
</evidence>
<evidence type="ECO:0000313" key="12">
    <source>
        <dbReference type="Proteomes" id="UP001220670"/>
    </source>
</evidence>
<dbReference type="Gene3D" id="3.30.1490.110">
    <property type="match status" value="1"/>
</dbReference>
<dbReference type="Gene3D" id="3.30.420.40">
    <property type="match status" value="2"/>
</dbReference>
<dbReference type="InterPro" id="IPR050696">
    <property type="entry name" value="FtsA/MreB"/>
</dbReference>
<evidence type="ECO:0000256" key="5">
    <source>
        <dbReference type="ARBA" id="ARBA00023136"/>
    </source>
</evidence>
<protein>
    <recommendedName>
        <fullName evidence="7 8">Cell division protein FtsA</fullName>
    </recommendedName>
</protein>
<evidence type="ECO:0000256" key="1">
    <source>
        <dbReference type="ARBA" id="ARBA00007381"/>
    </source>
</evidence>
<dbReference type="PANTHER" id="PTHR32432">
    <property type="entry name" value="CELL DIVISION PROTEIN FTSA-RELATED"/>
    <property type="match status" value="1"/>
</dbReference>
<dbReference type="CDD" id="cd24048">
    <property type="entry name" value="ASKHA_NBD_FtsA"/>
    <property type="match status" value="1"/>
</dbReference>